<dbReference type="GO" id="GO:0030272">
    <property type="term" value="F:5-formyltetrahydrofolate cyclo-ligase activity"/>
    <property type="evidence" value="ECO:0007669"/>
    <property type="project" value="UniProtKB-EC"/>
</dbReference>
<dbReference type="PANTHER" id="PTHR23407">
    <property type="entry name" value="ATPASE INHIBITOR/5-FORMYLTETRAHYDROFOLATE CYCLO-LIGASE"/>
    <property type="match status" value="1"/>
</dbReference>
<comment type="cofactor">
    <cofactor evidence="4">
        <name>Mg(2+)</name>
        <dbReference type="ChEBI" id="CHEBI:18420"/>
    </cofactor>
</comment>
<keyword evidence="7" id="KW-1185">Reference proteome</keyword>
<keyword evidence="6" id="KW-0436">Ligase</keyword>
<gene>
    <name evidence="6" type="ORF">LJ725_21675</name>
</gene>
<organism evidence="6 7">
    <name type="scientific">Reyranella aquatilis</name>
    <dbReference type="NCBI Taxonomy" id="2035356"/>
    <lineage>
        <taxon>Bacteria</taxon>
        <taxon>Pseudomonadati</taxon>
        <taxon>Pseudomonadota</taxon>
        <taxon>Alphaproteobacteria</taxon>
        <taxon>Hyphomicrobiales</taxon>
        <taxon>Reyranellaceae</taxon>
        <taxon>Reyranella</taxon>
    </lineage>
</organism>
<reference evidence="6 7" key="1">
    <citation type="submission" date="2021-11" db="EMBL/GenBank/DDBJ databases">
        <authorList>
            <person name="Lee D.-H."/>
            <person name="Kim S.-B."/>
        </authorList>
    </citation>
    <scope>NUCLEOTIDE SEQUENCE [LARGE SCALE GENOMIC DNA]</scope>
    <source>
        <strain evidence="6 7">KCTC 52223</strain>
    </source>
</reference>
<feature type="region of interest" description="Disordered" evidence="5">
    <location>
        <begin position="1"/>
        <end position="21"/>
    </location>
</feature>
<dbReference type="RefSeq" id="WP_230552969.1">
    <property type="nucleotide sequence ID" value="NZ_JAJISD010000010.1"/>
</dbReference>
<protein>
    <recommendedName>
        <fullName evidence="4">5-formyltetrahydrofolate cyclo-ligase</fullName>
        <ecNumber evidence="4">6.3.3.2</ecNumber>
    </recommendedName>
</protein>
<evidence type="ECO:0000256" key="3">
    <source>
        <dbReference type="ARBA" id="ARBA00022840"/>
    </source>
</evidence>
<comment type="catalytic activity">
    <reaction evidence="4">
        <text>(6S)-5-formyl-5,6,7,8-tetrahydrofolate + ATP = (6R)-5,10-methenyltetrahydrofolate + ADP + phosphate</text>
        <dbReference type="Rhea" id="RHEA:10488"/>
        <dbReference type="ChEBI" id="CHEBI:30616"/>
        <dbReference type="ChEBI" id="CHEBI:43474"/>
        <dbReference type="ChEBI" id="CHEBI:57455"/>
        <dbReference type="ChEBI" id="CHEBI:57457"/>
        <dbReference type="ChEBI" id="CHEBI:456216"/>
        <dbReference type="EC" id="6.3.3.2"/>
    </reaction>
</comment>
<dbReference type="NCBIfam" id="TIGR02727">
    <property type="entry name" value="MTHFS_bact"/>
    <property type="match status" value="1"/>
</dbReference>
<proteinExistence type="inferred from homology"/>
<evidence type="ECO:0000256" key="4">
    <source>
        <dbReference type="RuleBase" id="RU361279"/>
    </source>
</evidence>
<evidence type="ECO:0000256" key="2">
    <source>
        <dbReference type="ARBA" id="ARBA00022741"/>
    </source>
</evidence>
<name>A0ABS8L0T9_9HYPH</name>
<dbReference type="Proteomes" id="UP001198862">
    <property type="component" value="Unassembled WGS sequence"/>
</dbReference>
<dbReference type="EC" id="6.3.3.2" evidence="4"/>
<evidence type="ECO:0000256" key="5">
    <source>
        <dbReference type="SAM" id="MobiDB-lite"/>
    </source>
</evidence>
<dbReference type="EMBL" id="JAJISD010000010">
    <property type="protein sequence ID" value="MCC8431592.1"/>
    <property type="molecule type" value="Genomic_DNA"/>
</dbReference>
<accession>A0ABS8L0T9</accession>
<keyword evidence="4" id="KW-0479">Metal-binding</keyword>
<evidence type="ECO:0000313" key="6">
    <source>
        <dbReference type="EMBL" id="MCC8431592.1"/>
    </source>
</evidence>
<evidence type="ECO:0000256" key="1">
    <source>
        <dbReference type="ARBA" id="ARBA00010638"/>
    </source>
</evidence>
<dbReference type="InterPro" id="IPR002698">
    <property type="entry name" value="FTHF_cligase"/>
</dbReference>
<comment type="caution">
    <text evidence="6">The sequence shown here is derived from an EMBL/GenBank/DDBJ whole genome shotgun (WGS) entry which is preliminary data.</text>
</comment>
<keyword evidence="2 4" id="KW-0547">Nucleotide-binding</keyword>
<sequence length="230" mass="25133">MAIPGPNPANGDGLTEDDGSPACLMHLVDPTSGTLSDEDLRQQQDVKRWRTVERERLVALRRAIPAAERRSLSDRIARELDRQLGDLSGRIVAAYLPFRGEPDLRAWIEELPRRAATAALPVVVAPRSPLEFRTWGRGEPLRPGVWNIPVPAGGTAVIPDVVIAPVVGYDAACYRLGHGGGYYDRTLAALPCRPRIVGVGYERLALHTIFPQAYDVPMDMIITEAGVSAR</sequence>
<dbReference type="PANTHER" id="PTHR23407:SF1">
    <property type="entry name" value="5-FORMYLTETRAHYDROFOLATE CYCLO-LIGASE"/>
    <property type="match status" value="1"/>
</dbReference>
<keyword evidence="4" id="KW-0460">Magnesium</keyword>
<evidence type="ECO:0000313" key="7">
    <source>
        <dbReference type="Proteomes" id="UP001198862"/>
    </source>
</evidence>
<dbReference type="Gene3D" id="3.40.50.10420">
    <property type="entry name" value="NagB/RpiA/CoA transferase-like"/>
    <property type="match status" value="1"/>
</dbReference>
<dbReference type="InterPro" id="IPR024185">
    <property type="entry name" value="FTHF_cligase-like_sf"/>
</dbReference>
<comment type="similarity">
    <text evidence="1 4">Belongs to the 5-formyltetrahydrofolate cyclo-ligase family.</text>
</comment>
<dbReference type="Pfam" id="PF01812">
    <property type="entry name" value="5-FTHF_cyc-lig"/>
    <property type="match status" value="1"/>
</dbReference>
<keyword evidence="3 4" id="KW-0067">ATP-binding</keyword>
<dbReference type="InterPro" id="IPR037171">
    <property type="entry name" value="NagB/RpiA_transferase-like"/>
</dbReference>
<dbReference type="SUPFAM" id="SSF100950">
    <property type="entry name" value="NagB/RpiA/CoA transferase-like"/>
    <property type="match status" value="1"/>
</dbReference>